<keyword evidence="4" id="KW-1185">Reference proteome</keyword>
<dbReference type="Pfam" id="PF16655">
    <property type="entry name" value="PhoD_N"/>
    <property type="match status" value="1"/>
</dbReference>
<comment type="caution">
    <text evidence="3">The sequence shown here is derived from an EMBL/GenBank/DDBJ whole genome shotgun (WGS) entry which is preliminary data.</text>
</comment>
<dbReference type="SUPFAM" id="SSF56300">
    <property type="entry name" value="Metallo-dependent phosphatases"/>
    <property type="match status" value="1"/>
</dbReference>
<dbReference type="Gene3D" id="3.60.21.70">
    <property type="entry name" value="PhoD-like phosphatase"/>
    <property type="match status" value="1"/>
</dbReference>
<accession>A0AAP5I6J8</accession>
<reference evidence="4" key="1">
    <citation type="journal article" date="2021" name="Science">
        <title>Hunting the eagle killer: A cyanobacterial neurotoxin causes vacuolar myelinopathy.</title>
        <authorList>
            <person name="Breinlinger S."/>
            <person name="Phillips T.J."/>
            <person name="Haram B.N."/>
            <person name="Mares J."/>
            <person name="Martinez Yerena J.A."/>
            <person name="Hrouzek P."/>
            <person name="Sobotka R."/>
            <person name="Henderson W.M."/>
            <person name="Schmieder P."/>
            <person name="Williams S.M."/>
            <person name="Lauderdale J.D."/>
            <person name="Wilde H.D."/>
            <person name="Gerrin W."/>
            <person name="Kust A."/>
            <person name="Washington J.W."/>
            <person name="Wagner C."/>
            <person name="Geier B."/>
            <person name="Liebeke M."/>
            <person name="Enke H."/>
            <person name="Niedermeyer T.H.J."/>
            <person name="Wilde S.B."/>
        </authorList>
    </citation>
    <scope>NUCLEOTIDE SEQUENCE [LARGE SCALE GENOMIC DNA]</scope>
    <source>
        <strain evidence="4">Thurmond2011</strain>
    </source>
</reference>
<dbReference type="RefSeq" id="WP_310833894.1">
    <property type="nucleotide sequence ID" value="NZ_JAALHA020000006.1"/>
</dbReference>
<proteinExistence type="predicted"/>
<evidence type="ECO:0000259" key="2">
    <source>
        <dbReference type="Pfam" id="PF16655"/>
    </source>
</evidence>
<sequence>MDRRAFLKYSLAAGLVICAGEEIPKLLGMNELQASRLFDIEPVNATTVNLATKVFPQSVASGDPQAHGITLWTRVVPSESEPVHIAFEVAKDSEFKSKILRGVAQTDESKDYTFKVRLDSKKLKPYTTYYYRFIYKGIASKTGRFKTLPENNAQLNSVRFAYISCQDYTNGYYNAYQFLATEDIDFVVFLGDYIYETVSDTSFQRGVRPLQLPSGESTASSLEDYRFLYQTYNSDLDLQLLRERVAFISIWDDHEFANDCFGENAPDQFSFQKPNLRQAANQAWAEYTPTSILFDPDKNPLDSIQIYRTFKIGNLLELVLTDERLYRNGPPCDNLEAQQQRYLSQKRYITPDCQERYDPTRTMLGVEQRQWFLKQITESSRIWKIWGNEVMTMQLKVLSAYATQLLGQAVPDLFVTLDQWDGYPAERALLFKSIRDAGVKNFVTITGDLHTFVAGYQRVDFENPSDPPVGVEFVVGSTTSSNFAEQGGPSSLGATLPPIDIITQVVRASNPHIQYFNSATHGYNLVEVTPQALTCTLKAVSDITKPGANLSILKVFRVLKDQVSIQEIT</sequence>
<dbReference type="AlphaFoldDB" id="A0AAP5I6J8"/>
<dbReference type="CDD" id="cd07389">
    <property type="entry name" value="MPP_PhoD"/>
    <property type="match status" value="1"/>
</dbReference>
<evidence type="ECO:0000313" key="4">
    <source>
        <dbReference type="Proteomes" id="UP000667802"/>
    </source>
</evidence>
<protein>
    <submittedName>
        <fullName evidence="3">Alkaline phosphatase D family protein</fullName>
    </submittedName>
</protein>
<dbReference type="PANTHER" id="PTHR43606">
    <property type="entry name" value="PHOSPHATASE, PUTATIVE (AFU_ORTHOLOGUE AFUA_6G08710)-RELATED"/>
    <property type="match status" value="1"/>
</dbReference>
<dbReference type="PANTHER" id="PTHR43606:SF2">
    <property type="entry name" value="ALKALINE PHOSPHATASE FAMILY PROTEIN (AFU_ORTHOLOGUE AFUA_5G03860)"/>
    <property type="match status" value="1"/>
</dbReference>
<dbReference type="InterPro" id="IPR032093">
    <property type="entry name" value="PhoD_N"/>
</dbReference>
<dbReference type="EMBL" id="JAALHA020000006">
    <property type="protein sequence ID" value="MDR9895958.1"/>
    <property type="molecule type" value="Genomic_DNA"/>
</dbReference>
<name>A0AAP5I6J8_9CYAN</name>
<feature type="domain" description="PhoD-like phosphatase metallophosphatase" evidence="1">
    <location>
        <begin position="160"/>
        <end position="536"/>
    </location>
</feature>
<evidence type="ECO:0000313" key="3">
    <source>
        <dbReference type="EMBL" id="MDR9895958.1"/>
    </source>
</evidence>
<feature type="domain" description="Phospholipase D N-terminal" evidence="2">
    <location>
        <begin position="58"/>
        <end position="147"/>
    </location>
</feature>
<dbReference type="Pfam" id="PF09423">
    <property type="entry name" value="PhoD"/>
    <property type="match status" value="1"/>
</dbReference>
<organism evidence="3 4">
    <name type="scientific">Aetokthonos hydrillicola Thurmond2011</name>
    <dbReference type="NCBI Taxonomy" id="2712845"/>
    <lineage>
        <taxon>Bacteria</taxon>
        <taxon>Bacillati</taxon>
        <taxon>Cyanobacteriota</taxon>
        <taxon>Cyanophyceae</taxon>
        <taxon>Nostocales</taxon>
        <taxon>Hapalosiphonaceae</taxon>
        <taxon>Aetokthonos</taxon>
    </lineage>
</organism>
<dbReference type="InterPro" id="IPR038607">
    <property type="entry name" value="PhoD-like_sf"/>
</dbReference>
<dbReference type="Proteomes" id="UP000667802">
    <property type="component" value="Unassembled WGS sequence"/>
</dbReference>
<gene>
    <name evidence="3" type="ORF">G7B40_015500</name>
</gene>
<dbReference type="InterPro" id="IPR052900">
    <property type="entry name" value="Phospholipid_Metab_Enz"/>
</dbReference>
<dbReference type="InterPro" id="IPR018946">
    <property type="entry name" value="PhoD-like_MPP"/>
</dbReference>
<evidence type="ECO:0000259" key="1">
    <source>
        <dbReference type="Pfam" id="PF09423"/>
    </source>
</evidence>
<dbReference type="InterPro" id="IPR029052">
    <property type="entry name" value="Metallo-depent_PP-like"/>
</dbReference>
<dbReference type="Gene3D" id="2.60.40.380">
    <property type="entry name" value="Purple acid phosphatase-like, N-terminal"/>
    <property type="match status" value="1"/>
</dbReference>